<gene>
    <name evidence="3" type="ORF">AAA081_08855</name>
</gene>
<reference evidence="3 4" key="1">
    <citation type="submission" date="2024-04" db="EMBL/GenBank/DDBJ databases">
        <title>Human intestinal bacterial collection.</title>
        <authorList>
            <person name="Pauvert C."/>
            <person name="Hitch T.C.A."/>
            <person name="Clavel T."/>
        </authorList>
    </citation>
    <scope>NUCLEOTIDE SEQUENCE [LARGE SCALE GENOMIC DNA]</scope>
    <source>
        <strain evidence="3 4">CLA-SR-H026</strain>
    </source>
</reference>
<evidence type="ECO:0000313" key="4">
    <source>
        <dbReference type="Proteomes" id="UP001481872"/>
    </source>
</evidence>
<keyword evidence="1" id="KW-0732">Signal</keyword>
<evidence type="ECO:0000256" key="1">
    <source>
        <dbReference type="SAM" id="SignalP"/>
    </source>
</evidence>
<dbReference type="PROSITE" id="PS51272">
    <property type="entry name" value="SLH"/>
    <property type="match status" value="1"/>
</dbReference>
<keyword evidence="4" id="KW-1185">Reference proteome</keyword>
<sequence length="837" mass="91785">MNKKFLSLVLALVMVLGTFSSVFAAPAEKKETKEAPKAAETVVPKLTGKKAKIDWLKDRGYISGRKVNEDPKNNDLALDKTIQRAEVSKLLVFATGNENKVDALKSITIYKDVALNYWANGYINVGSTEPSKANNLPFLLGYPGNVFKPVNNVTYAELAKMLVTLTKTDLTKAMHDQANKNWPSQWMAWAADLGIFDDVTVADANKAVNREDAFTMIFNAMYRLKEIKVMPANETMGILSQIKNGEITINQGEKAKTVKVTANTTFVLYDRSSNTNTLDVNATRIAQRVVLADLLSNPSYYYGSLVRVLVNEKGEATHVLELGNPAQLAIGNCDNNDNARWEGVADRTIETRDQVTVDRVTYPAIRAKVNYKEGDAKSISFYEGRSLNSTDLKLTAATKYFVADVAKNQLTEVKDVDEALRIVGNTMAAGFIEKVYAGYNVVDGVEKHETSSPTAIQGYNEATVVVFNKVQKDNNGEVTLRVKNDVTSKYNITLEDVDGKEVIADVATYRGGFPNNFNADKLDVIKWTNNNAAGIGIEKMIDHSKTERYPIVKVIDKDGAKLVVEDKLGNTARLVVDSEADIFLNGQLKEGALIQFRTLAGNVPGSDATDANTVDIVSVMPNGIALAGVLQGVVLDNQGNQYYAKNVKAADIKEYNGTNNHYKVIVNQLNSFYNTDDGVKRDLVWMSKSETEDLQAWLKANDDNANIRYKLKDNVQGNENEAFDLEVLYGSKWLPVANAVAQKAADDKAAQKAALDAFNKKVAAVEDATKLADQAAFDKAAKELKALVDEFNALKVDKLEKSDVDKAKADLNVKIKALNDAATAKTIKTNPTVAEIA</sequence>
<proteinExistence type="predicted"/>
<evidence type="ECO:0000313" key="3">
    <source>
        <dbReference type="EMBL" id="MEQ3354398.1"/>
    </source>
</evidence>
<feature type="chain" id="PRO_5045728285" description="SLH domain-containing protein" evidence="1">
    <location>
        <begin position="25"/>
        <end position="837"/>
    </location>
</feature>
<evidence type="ECO:0000259" key="2">
    <source>
        <dbReference type="PROSITE" id="PS51272"/>
    </source>
</evidence>
<dbReference type="EMBL" id="JBBNPS010000043">
    <property type="protein sequence ID" value="MEQ3354398.1"/>
    <property type="molecule type" value="Genomic_DNA"/>
</dbReference>
<organism evidence="3 4">
    <name type="scientific">Aedoeadaptatus acetigenes</name>
    <dbReference type="NCBI Taxonomy" id="2981723"/>
    <lineage>
        <taxon>Bacteria</taxon>
        <taxon>Bacillati</taxon>
        <taxon>Bacillota</taxon>
        <taxon>Tissierellia</taxon>
        <taxon>Tissierellales</taxon>
        <taxon>Peptoniphilaceae</taxon>
        <taxon>Aedoeadaptatus</taxon>
    </lineage>
</organism>
<comment type="caution">
    <text evidence="3">The sequence shown here is derived from an EMBL/GenBank/DDBJ whole genome shotgun (WGS) entry which is preliminary data.</text>
</comment>
<feature type="signal peptide" evidence="1">
    <location>
        <begin position="1"/>
        <end position="24"/>
    </location>
</feature>
<dbReference type="InterPro" id="IPR001119">
    <property type="entry name" value="SLH_dom"/>
</dbReference>
<accession>A0ABV1J911</accession>
<name>A0ABV1J911_9FIRM</name>
<protein>
    <recommendedName>
        <fullName evidence="2">SLH domain-containing protein</fullName>
    </recommendedName>
</protein>
<dbReference type="Proteomes" id="UP001481872">
    <property type="component" value="Unassembled WGS sequence"/>
</dbReference>
<dbReference type="RefSeq" id="WP_349054671.1">
    <property type="nucleotide sequence ID" value="NZ_JBBNPS010000043.1"/>
</dbReference>
<feature type="domain" description="SLH" evidence="2">
    <location>
        <begin position="106"/>
        <end position="176"/>
    </location>
</feature>